<feature type="transmembrane region" description="Helical" evidence="1">
    <location>
        <begin position="117"/>
        <end position="138"/>
    </location>
</feature>
<dbReference type="Proteomes" id="UP001597459">
    <property type="component" value="Unassembled WGS sequence"/>
</dbReference>
<evidence type="ECO:0000313" key="2">
    <source>
        <dbReference type="EMBL" id="MFD2592126.1"/>
    </source>
</evidence>
<proteinExistence type="predicted"/>
<accession>A0ABW5NB99</accession>
<protein>
    <submittedName>
        <fullName evidence="2">DUF3592 domain-containing protein</fullName>
    </submittedName>
</protein>
<comment type="caution">
    <text evidence="2">The sequence shown here is derived from an EMBL/GenBank/DDBJ whole genome shotgun (WGS) entry which is preliminary data.</text>
</comment>
<dbReference type="RefSeq" id="WP_378253671.1">
    <property type="nucleotide sequence ID" value="NZ_JBHSJV010000001.1"/>
</dbReference>
<keyword evidence="3" id="KW-1185">Reference proteome</keyword>
<gene>
    <name evidence="2" type="ORF">ACFSTE_14905</name>
</gene>
<dbReference type="EMBL" id="JBHULX010000030">
    <property type="protein sequence ID" value="MFD2592126.1"/>
    <property type="molecule type" value="Genomic_DNA"/>
</dbReference>
<keyword evidence="1" id="KW-0472">Membrane</keyword>
<sequence>MTLLPGYILLIVAVIFMIVGIRHLRRLYRMIKKGTMVDAKIIDYVEHYMGDDDLKYFPKVTFKTKKGKSITTRLETGYGPSARKKEIGSTVKVLYTMDESGHYDVLPSLRGWKWFGYGYMIFGLIFLIWGLWTVYVGILELEVIEERRRDGVNFW</sequence>
<evidence type="ECO:0000313" key="3">
    <source>
        <dbReference type="Proteomes" id="UP001597459"/>
    </source>
</evidence>
<reference evidence="3" key="1">
    <citation type="journal article" date="2019" name="Int. J. Syst. Evol. Microbiol.">
        <title>The Global Catalogue of Microorganisms (GCM) 10K type strain sequencing project: providing services to taxonomists for standard genome sequencing and annotation.</title>
        <authorList>
            <consortium name="The Broad Institute Genomics Platform"/>
            <consortium name="The Broad Institute Genome Sequencing Center for Infectious Disease"/>
            <person name="Wu L."/>
            <person name="Ma J."/>
        </authorList>
    </citation>
    <scope>NUCLEOTIDE SEQUENCE [LARGE SCALE GENOMIC DNA]</scope>
    <source>
        <strain evidence="3">KCTC 42423</strain>
    </source>
</reference>
<name>A0ABW5NB99_9FLAO</name>
<organism evidence="2 3">
    <name type="scientific">Aquimarina hainanensis</name>
    <dbReference type="NCBI Taxonomy" id="1578017"/>
    <lineage>
        <taxon>Bacteria</taxon>
        <taxon>Pseudomonadati</taxon>
        <taxon>Bacteroidota</taxon>
        <taxon>Flavobacteriia</taxon>
        <taxon>Flavobacteriales</taxon>
        <taxon>Flavobacteriaceae</taxon>
        <taxon>Aquimarina</taxon>
    </lineage>
</organism>
<keyword evidence="1" id="KW-0812">Transmembrane</keyword>
<evidence type="ECO:0000256" key="1">
    <source>
        <dbReference type="SAM" id="Phobius"/>
    </source>
</evidence>
<feature type="transmembrane region" description="Helical" evidence="1">
    <location>
        <begin position="6"/>
        <end position="24"/>
    </location>
</feature>
<keyword evidence="1" id="KW-1133">Transmembrane helix</keyword>